<dbReference type="InterPro" id="IPR006311">
    <property type="entry name" value="TAT_signal"/>
</dbReference>
<dbReference type="SUPFAM" id="SSF55347">
    <property type="entry name" value="Glyceraldehyde-3-phosphate dehydrogenase-like, C-terminal domain"/>
    <property type="match status" value="1"/>
</dbReference>
<dbReference type="RefSeq" id="WP_229739093.1">
    <property type="nucleotide sequence ID" value="NZ_BMGT01000001.1"/>
</dbReference>
<dbReference type="Proteomes" id="UP000647241">
    <property type="component" value="Unassembled WGS sequence"/>
</dbReference>
<feature type="domain" description="GFO/IDH/MocA-like oxidoreductase" evidence="2">
    <location>
        <begin position="182"/>
        <end position="316"/>
    </location>
</feature>
<evidence type="ECO:0000313" key="4">
    <source>
        <dbReference type="Proteomes" id="UP000647241"/>
    </source>
</evidence>
<dbReference type="Pfam" id="PF01408">
    <property type="entry name" value="GFO_IDH_MocA"/>
    <property type="match status" value="1"/>
</dbReference>
<dbReference type="PANTHER" id="PTHR43818">
    <property type="entry name" value="BCDNA.GH03377"/>
    <property type="match status" value="1"/>
</dbReference>
<dbReference type="EMBL" id="BMGT01000001">
    <property type="protein sequence ID" value="GGG70147.1"/>
    <property type="molecule type" value="Genomic_DNA"/>
</dbReference>
<dbReference type="GO" id="GO:0000166">
    <property type="term" value="F:nucleotide binding"/>
    <property type="evidence" value="ECO:0007669"/>
    <property type="project" value="InterPro"/>
</dbReference>
<dbReference type="InterPro" id="IPR000683">
    <property type="entry name" value="Gfo/Idh/MocA-like_OxRdtase_N"/>
</dbReference>
<dbReference type="Pfam" id="PF22725">
    <property type="entry name" value="GFO_IDH_MocA_C3"/>
    <property type="match status" value="1"/>
</dbReference>
<dbReference type="Gene3D" id="3.40.50.720">
    <property type="entry name" value="NAD(P)-binding Rossmann-like Domain"/>
    <property type="match status" value="1"/>
</dbReference>
<dbReference type="InterPro" id="IPR055170">
    <property type="entry name" value="GFO_IDH_MocA-like_dom"/>
</dbReference>
<dbReference type="PANTHER" id="PTHR43818:SF5">
    <property type="entry name" value="OXIDOREDUCTASE FAMILY PROTEIN"/>
    <property type="match status" value="1"/>
</dbReference>
<dbReference type="Gene3D" id="3.30.360.10">
    <property type="entry name" value="Dihydrodipicolinate Reductase, domain 2"/>
    <property type="match status" value="1"/>
</dbReference>
<evidence type="ECO:0000259" key="2">
    <source>
        <dbReference type="Pfam" id="PF22725"/>
    </source>
</evidence>
<organism evidence="3 4">
    <name type="scientific">Edaphobacter dinghuensis</name>
    <dbReference type="NCBI Taxonomy" id="1560005"/>
    <lineage>
        <taxon>Bacteria</taxon>
        <taxon>Pseudomonadati</taxon>
        <taxon>Acidobacteriota</taxon>
        <taxon>Terriglobia</taxon>
        <taxon>Terriglobales</taxon>
        <taxon>Acidobacteriaceae</taxon>
        <taxon>Edaphobacter</taxon>
    </lineage>
</organism>
<protein>
    <submittedName>
        <fullName evidence="3">Dehydrogenase</fullName>
    </submittedName>
</protein>
<reference evidence="3" key="2">
    <citation type="submission" date="2020-09" db="EMBL/GenBank/DDBJ databases">
        <authorList>
            <person name="Sun Q."/>
            <person name="Zhou Y."/>
        </authorList>
    </citation>
    <scope>NUCLEOTIDE SEQUENCE</scope>
    <source>
        <strain evidence="3">CGMCC 1.12997</strain>
    </source>
</reference>
<dbReference type="SUPFAM" id="SSF51735">
    <property type="entry name" value="NAD(P)-binding Rossmann-fold domains"/>
    <property type="match status" value="1"/>
</dbReference>
<reference evidence="3" key="1">
    <citation type="journal article" date="2014" name="Int. J. Syst. Evol. Microbiol.">
        <title>Complete genome sequence of Corynebacterium casei LMG S-19264T (=DSM 44701T), isolated from a smear-ripened cheese.</title>
        <authorList>
            <consortium name="US DOE Joint Genome Institute (JGI-PGF)"/>
            <person name="Walter F."/>
            <person name="Albersmeier A."/>
            <person name="Kalinowski J."/>
            <person name="Ruckert C."/>
        </authorList>
    </citation>
    <scope>NUCLEOTIDE SEQUENCE</scope>
    <source>
        <strain evidence="3">CGMCC 1.12997</strain>
    </source>
</reference>
<dbReference type="AlphaFoldDB" id="A0A917H804"/>
<dbReference type="InterPro" id="IPR050463">
    <property type="entry name" value="Gfo/Idh/MocA_oxidrdct_glycsds"/>
</dbReference>
<proteinExistence type="predicted"/>
<gene>
    <name evidence="3" type="ORF">GCM10011585_10330</name>
</gene>
<keyword evidence="4" id="KW-1185">Reference proteome</keyword>
<comment type="caution">
    <text evidence="3">The sequence shown here is derived from an EMBL/GenBank/DDBJ whole genome shotgun (WGS) entry which is preliminary data.</text>
</comment>
<accession>A0A917H804</accession>
<evidence type="ECO:0000313" key="3">
    <source>
        <dbReference type="EMBL" id="GGG70147.1"/>
    </source>
</evidence>
<dbReference type="PROSITE" id="PS51318">
    <property type="entry name" value="TAT"/>
    <property type="match status" value="1"/>
</dbReference>
<sequence length="426" mass="46303">MKGMDRREFVKAGAAASGLLLLKSKTAFGYEANSAVRMGLLGCGNRGTSVASSFAKNTTARVVALADIFPDKLALGKQHFDQLNAGLGHSAIEDRLTFHGHNAFMELAHSKDIDMVQISTPPWFHVEHLEGVVNAGKHAYCEKPVGVDVAQSKKALEIAKRVEGKLSVDVGFQVRKAPPIAAVIEKVQAGALGKIASISASYYAPASTEKTAPAGASHDEWRLRNWLWDRMLSGDILVEQNIHIIDLCNWVLGAHPLKATATGGRNILTHAGDCWDNYQVDYTYPNDVHVSFASTQFGDYGFFEAGLRAFGAEGSADIPYAGQVRILGKSPWSWQDGQGTSAEPGKFSASGDFKDNLEFADREKDRSFIESITSGKFHNQIAAGVETAQSCMLGRMAGYTRREVTWEELQTHGEKFALGMDVSRFS</sequence>
<evidence type="ECO:0000259" key="1">
    <source>
        <dbReference type="Pfam" id="PF01408"/>
    </source>
</evidence>
<name>A0A917H804_9BACT</name>
<feature type="domain" description="Gfo/Idh/MocA-like oxidoreductase N-terminal" evidence="1">
    <location>
        <begin position="37"/>
        <end position="169"/>
    </location>
</feature>
<dbReference type="InterPro" id="IPR036291">
    <property type="entry name" value="NAD(P)-bd_dom_sf"/>
</dbReference>